<sequence>RSQVLVLRSGSGPSNANVGVANDFHPVAYFGELFSQKVRENTSTVVEIVVEEKKLQ</sequence>
<dbReference type="AlphaFoldDB" id="A0AAW0ZYH1"/>
<accession>A0AAW0ZYH1</accession>
<reference evidence="1 2" key="1">
    <citation type="submission" date="2024-05" db="EMBL/GenBank/DDBJ databases">
        <title>The nuclear and mitochondrial genome assemblies of Tetragonisca angustula (Apidae: Meliponini), a tiny yet remarkable pollinator in the Neotropics.</title>
        <authorList>
            <person name="Ferrari R."/>
            <person name="Ricardo P.C."/>
            <person name="Dias F.C."/>
            <person name="Araujo N.S."/>
            <person name="Soares D.O."/>
            <person name="Zhou Q.-S."/>
            <person name="Zhu C.-D."/>
            <person name="Coutinho L."/>
            <person name="Airas M.C."/>
            <person name="Batista T.M."/>
        </authorList>
    </citation>
    <scope>NUCLEOTIDE SEQUENCE [LARGE SCALE GENOMIC DNA]</scope>
    <source>
        <strain evidence="1">ASF017062</strain>
        <tissue evidence="1">Abdomen</tissue>
    </source>
</reference>
<protein>
    <submittedName>
        <fullName evidence="1">Uncharacterized protein</fullName>
    </submittedName>
</protein>
<name>A0AAW0ZYH1_9HYME</name>
<gene>
    <name evidence="1" type="ORF">QLX08_005729</name>
</gene>
<evidence type="ECO:0000313" key="1">
    <source>
        <dbReference type="EMBL" id="KAK9302114.1"/>
    </source>
</evidence>
<keyword evidence="2" id="KW-1185">Reference proteome</keyword>
<dbReference type="Proteomes" id="UP001432146">
    <property type="component" value="Unassembled WGS sequence"/>
</dbReference>
<evidence type="ECO:0000313" key="2">
    <source>
        <dbReference type="Proteomes" id="UP001432146"/>
    </source>
</evidence>
<dbReference type="EMBL" id="JAWNGG020000099">
    <property type="protein sequence ID" value="KAK9302114.1"/>
    <property type="molecule type" value="Genomic_DNA"/>
</dbReference>
<proteinExistence type="predicted"/>
<feature type="non-terminal residue" evidence="1">
    <location>
        <position position="1"/>
    </location>
</feature>
<organism evidence="1 2">
    <name type="scientific">Tetragonisca angustula</name>
    <dbReference type="NCBI Taxonomy" id="166442"/>
    <lineage>
        <taxon>Eukaryota</taxon>
        <taxon>Metazoa</taxon>
        <taxon>Ecdysozoa</taxon>
        <taxon>Arthropoda</taxon>
        <taxon>Hexapoda</taxon>
        <taxon>Insecta</taxon>
        <taxon>Pterygota</taxon>
        <taxon>Neoptera</taxon>
        <taxon>Endopterygota</taxon>
        <taxon>Hymenoptera</taxon>
        <taxon>Apocrita</taxon>
        <taxon>Aculeata</taxon>
        <taxon>Apoidea</taxon>
        <taxon>Anthophila</taxon>
        <taxon>Apidae</taxon>
        <taxon>Tetragonisca</taxon>
    </lineage>
</organism>
<comment type="caution">
    <text evidence="1">The sequence shown here is derived from an EMBL/GenBank/DDBJ whole genome shotgun (WGS) entry which is preliminary data.</text>
</comment>